<comment type="caution">
    <text evidence="1">The sequence shown here is derived from an EMBL/GenBank/DDBJ whole genome shotgun (WGS) entry which is preliminary data.</text>
</comment>
<reference evidence="1" key="1">
    <citation type="submission" date="2019-10" db="EMBL/GenBank/DDBJ databases">
        <authorList>
            <person name="Zhang R."/>
            <person name="Pan Y."/>
            <person name="Wang J."/>
            <person name="Ma R."/>
            <person name="Yu S."/>
        </authorList>
    </citation>
    <scope>NUCLEOTIDE SEQUENCE</scope>
    <source>
        <strain evidence="1">LA-IB0</strain>
        <tissue evidence="1">Leaf</tissue>
    </source>
</reference>
<organism evidence="1 2">
    <name type="scientific">Buddleja alternifolia</name>
    <dbReference type="NCBI Taxonomy" id="168488"/>
    <lineage>
        <taxon>Eukaryota</taxon>
        <taxon>Viridiplantae</taxon>
        <taxon>Streptophyta</taxon>
        <taxon>Embryophyta</taxon>
        <taxon>Tracheophyta</taxon>
        <taxon>Spermatophyta</taxon>
        <taxon>Magnoliopsida</taxon>
        <taxon>eudicotyledons</taxon>
        <taxon>Gunneridae</taxon>
        <taxon>Pentapetalae</taxon>
        <taxon>asterids</taxon>
        <taxon>lamiids</taxon>
        <taxon>Lamiales</taxon>
        <taxon>Scrophulariaceae</taxon>
        <taxon>Buddlejeae</taxon>
        <taxon>Buddleja</taxon>
    </lineage>
</organism>
<gene>
    <name evidence="1" type="ORF">BUALT_Bualt10G0010400</name>
</gene>
<sequence>MKEFGDMIIDRGILDAGYKDDILRVQVKQLARSHSDHATLLFLWEFSSPTIIPPVQFIRMWIKHHQFLEFVKSNWIPPTESFGMINLQQKLYRLKPHLKWWNKSIFGNIFDKVHRAEIAVKTQKTLFDNDPSDNEPFRAQTP</sequence>
<dbReference type="PANTHER" id="PTHR33710:SF62">
    <property type="entry name" value="DUF4283 DOMAIN PROTEIN"/>
    <property type="match status" value="1"/>
</dbReference>
<evidence type="ECO:0000313" key="1">
    <source>
        <dbReference type="EMBL" id="KAG8374582.1"/>
    </source>
</evidence>
<name>A0AAV6X3R2_9LAMI</name>
<evidence type="ECO:0000313" key="2">
    <source>
        <dbReference type="Proteomes" id="UP000826271"/>
    </source>
</evidence>
<dbReference type="PANTHER" id="PTHR33710">
    <property type="entry name" value="BNAC02G09200D PROTEIN"/>
    <property type="match status" value="1"/>
</dbReference>
<proteinExistence type="predicted"/>
<dbReference type="Proteomes" id="UP000826271">
    <property type="component" value="Unassembled WGS sequence"/>
</dbReference>
<evidence type="ECO:0008006" key="3">
    <source>
        <dbReference type="Google" id="ProtNLM"/>
    </source>
</evidence>
<keyword evidence="2" id="KW-1185">Reference proteome</keyword>
<dbReference type="EMBL" id="WHWC01000010">
    <property type="protein sequence ID" value="KAG8374582.1"/>
    <property type="molecule type" value="Genomic_DNA"/>
</dbReference>
<accession>A0AAV6X3R2</accession>
<dbReference type="AlphaFoldDB" id="A0AAV6X3R2"/>
<protein>
    <recommendedName>
        <fullName evidence="3">Reverse transcriptase</fullName>
    </recommendedName>
</protein>